<evidence type="ECO:0000313" key="2">
    <source>
        <dbReference type="Proteomes" id="UP000799118"/>
    </source>
</evidence>
<sequence>MKNKAVIDKFKDKSYFVPCEICSDASSLIQGMLQALGLSVTEGHDPYKIFQNYLWLSQDPTLLNLIEWICDQELVSIVLTMRATDGPGSCRWYKLGGHSGLPTLDLEPARQAFMLISNSQSENIESLDWLLEEVDCMPLAILMIAQLKRQLSLNTLMRKWNEQKTRMLKAGPASNRHSSVSISIDISLQMLVRSPNKECIKILPVLSFLPNGVPQWQESLAQLVVESDIDLEVSVISLLESALIYQENDCLKMLSPIREDIQTKYPTQEGHLSQMGRYYTKLLRDHFPGQGQDMIEVHSSNIAKVLEILLQNSTKREYLDGLYDFAEYGKFSPISLQLIDIALAQMWDQGFEEEIKLRFLKGRKLLWMGSNYRAKTEIEIIQLKLKEINIYEYAESKAKNNAKCLQSLGNICRMQSEYSEAKLLLTEAQTQFEKVGHQLGAAQCIQSLGDICHNAK</sequence>
<proteinExistence type="predicted"/>
<reference evidence="1" key="1">
    <citation type="journal article" date="2019" name="Environ. Microbiol.">
        <title>Fungal ecological strategies reflected in gene transcription - a case study of two litter decomposers.</title>
        <authorList>
            <person name="Barbi F."/>
            <person name="Kohler A."/>
            <person name="Barry K."/>
            <person name="Baskaran P."/>
            <person name="Daum C."/>
            <person name="Fauchery L."/>
            <person name="Ihrmark K."/>
            <person name="Kuo A."/>
            <person name="LaButti K."/>
            <person name="Lipzen A."/>
            <person name="Morin E."/>
            <person name="Grigoriev I.V."/>
            <person name="Henrissat B."/>
            <person name="Lindahl B."/>
            <person name="Martin F."/>
        </authorList>
    </citation>
    <scope>NUCLEOTIDE SEQUENCE</scope>
    <source>
        <strain evidence="1">JB14</strain>
    </source>
</reference>
<accession>A0A6A4IV10</accession>
<name>A0A6A4IV10_9AGAR</name>
<dbReference type="EMBL" id="ML769383">
    <property type="protein sequence ID" value="KAE9411485.1"/>
    <property type="molecule type" value="Genomic_DNA"/>
</dbReference>
<organism evidence="1 2">
    <name type="scientific">Gymnopus androsaceus JB14</name>
    <dbReference type="NCBI Taxonomy" id="1447944"/>
    <lineage>
        <taxon>Eukaryota</taxon>
        <taxon>Fungi</taxon>
        <taxon>Dikarya</taxon>
        <taxon>Basidiomycota</taxon>
        <taxon>Agaricomycotina</taxon>
        <taxon>Agaricomycetes</taxon>
        <taxon>Agaricomycetidae</taxon>
        <taxon>Agaricales</taxon>
        <taxon>Marasmiineae</taxon>
        <taxon>Omphalotaceae</taxon>
        <taxon>Gymnopus</taxon>
    </lineage>
</organism>
<dbReference type="Gene3D" id="1.25.40.10">
    <property type="entry name" value="Tetratricopeptide repeat domain"/>
    <property type="match status" value="1"/>
</dbReference>
<gene>
    <name evidence="1" type="ORF">BT96DRAFT_912046</name>
</gene>
<protein>
    <submittedName>
        <fullName evidence="1">Uncharacterized protein</fullName>
    </submittedName>
</protein>
<dbReference type="AlphaFoldDB" id="A0A6A4IV10"/>
<dbReference type="Proteomes" id="UP000799118">
    <property type="component" value="Unassembled WGS sequence"/>
</dbReference>
<keyword evidence="2" id="KW-1185">Reference proteome</keyword>
<dbReference type="InterPro" id="IPR011990">
    <property type="entry name" value="TPR-like_helical_dom_sf"/>
</dbReference>
<evidence type="ECO:0000313" key="1">
    <source>
        <dbReference type="EMBL" id="KAE9411485.1"/>
    </source>
</evidence>
<dbReference type="OrthoDB" id="431454at2759"/>